<feature type="compositionally biased region" description="Basic and acidic residues" evidence="1">
    <location>
        <begin position="345"/>
        <end position="357"/>
    </location>
</feature>
<evidence type="ECO:0000259" key="2">
    <source>
        <dbReference type="Pfam" id="PF03732"/>
    </source>
</evidence>
<dbReference type="EMBL" id="PNBA02000022">
    <property type="protein sequence ID" value="KAG6385772.1"/>
    <property type="molecule type" value="Genomic_DNA"/>
</dbReference>
<dbReference type="PANTHER" id="PTHR33223:SF6">
    <property type="entry name" value="CCHC-TYPE DOMAIN-CONTAINING PROTEIN"/>
    <property type="match status" value="1"/>
</dbReference>
<feature type="region of interest" description="Disordered" evidence="1">
    <location>
        <begin position="81"/>
        <end position="100"/>
    </location>
</feature>
<reference evidence="3" key="1">
    <citation type="submission" date="2018-01" db="EMBL/GenBank/DDBJ databases">
        <authorList>
            <person name="Mao J.F."/>
        </authorList>
    </citation>
    <scope>NUCLEOTIDE SEQUENCE</scope>
    <source>
        <strain evidence="3">Huo1</strain>
        <tissue evidence="3">Leaf</tissue>
    </source>
</reference>
<dbReference type="InterPro" id="IPR005162">
    <property type="entry name" value="Retrotrans_gag_dom"/>
</dbReference>
<dbReference type="PANTHER" id="PTHR33223">
    <property type="entry name" value="CCHC-TYPE DOMAIN-CONTAINING PROTEIN"/>
    <property type="match status" value="1"/>
</dbReference>
<organism evidence="3">
    <name type="scientific">Salvia splendens</name>
    <name type="common">Scarlet sage</name>
    <dbReference type="NCBI Taxonomy" id="180675"/>
    <lineage>
        <taxon>Eukaryota</taxon>
        <taxon>Viridiplantae</taxon>
        <taxon>Streptophyta</taxon>
        <taxon>Embryophyta</taxon>
        <taxon>Tracheophyta</taxon>
        <taxon>Spermatophyta</taxon>
        <taxon>Magnoliopsida</taxon>
        <taxon>eudicotyledons</taxon>
        <taxon>Gunneridae</taxon>
        <taxon>Pentapetalae</taxon>
        <taxon>asterids</taxon>
        <taxon>lamiids</taxon>
        <taxon>Lamiales</taxon>
        <taxon>Lamiaceae</taxon>
        <taxon>Nepetoideae</taxon>
        <taxon>Mentheae</taxon>
        <taxon>Salviinae</taxon>
        <taxon>Salvia</taxon>
        <taxon>Salvia subgen. Calosphace</taxon>
        <taxon>core Calosphace</taxon>
    </lineage>
</organism>
<dbReference type="Proteomes" id="UP000298416">
    <property type="component" value="Unassembled WGS sequence"/>
</dbReference>
<evidence type="ECO:0000256" key="1">
    <source>
        <dbReference type="SAM" id="MobiDB-lite"/>
    </source>
</evidence>
<protein>
    <recommendedName>
        <fullName evidence="2">Retrotransposon gag domain-containing protein</fullName>
    </recommendedName>
</protein>
<evidence type="ECO:0000313" key="4">
    <source>
        <dbReference type="Proteomes" id="UP000298416"/>
    </source>
</evidence>
<name>A0A8X8YZZ1_SALSN</name>
<accession>A0A8X8YZZ1</accession>
<feature type="compositionally biased region" description="Low complexity" evidence="1">
    <location>
        <begin position="1"/>
        <end position="16"/>
    </location>
</feature>
<gene>
    <name evidence="3" type="ORF">SASPL_154653</name>
</gene>
<comment type="caution">
    <text evidence="3">The sequence shown here is derived from an EMBL/GenBank/DDBJ whole genome shotgun (WGS) entry which is preliminary data.</text>
</comment>
<sequence>MPLDQGQQGQTDQAGAEGRKGQKEYELIKLMVKQLAGGPLRNRKRARISDALNINAQWRVQEAGVVTTRYRAALAAGALSSTTEQLTSEEEGELTTPPKPPLLEEAEKQMAVVDNDWGIGSLHAHDEKEPTHAIAITPGMRVITIKSGVLAVLSNFYGLSKKYPYAFLEEFCRYCDIQPVPTGSTSEDYRLKVIPFVLKGDAGVWLSRLPEGSIRTWAEFRIIFLDRFFPASKTSALKREITEARQEYDEPLGQYWDIFQGLLQACPNHKMGEREVYSTFYGGLTVDSKNDLNLAAQGDFSKTPRGVVHAAEARSDEKLEARFEQMEKKLLEAVEKSRAPPPPAPKEKTYVPPPPEEHHYYYCEFPPEAEP</sequence>
<reference evidence="3" key="2">
    <citation type="submission" date="2020-08" db="EMBL/GenBank/DDBJ databases">
        <title>Plant Genome Project.</title>
        <authorList>
            <person name="Zhang R.-G."/>
        </authorList>
    </citation>
    <scope>NUCLEOTIDE SEQUENCE</scope>
    <source>
        <strain evidence="3">Huo1</strain>
        <tissue evidence="3">Leaf</tissue>
    </source>
</reference>
<feature type="region of interest" description="Disordered" evidence="1">
    <location>
        <begin position="334"/>
        <end position="357"/>
    </location>
</feature>
<feature type="domain" description="Retrotransposon gag" evidence="2">
    <location>
        <begin position="192"/>
        <end position="285"/>
    </location>
</feature>
<dbReference type="AlphaFoldDB" id="A0A8X8YZZ1"/>
<feature type="region of interest" description="Disordered" evidence="1">
    <location>
        <begin position="1"/>
        <end position="20"/>
    </location>
</feature>
<keyword evidence="4" id="KW-1185">Reference proteome</keyword>
<evidence type="ECO:0000313" key="3">
    <source>
        <dbReference type="EMBL" id="KAG6385772.1"/>
    </source>
</evidence>
<proteinExistence type="predicted"/>
<dbReference type="Pfam" id="PF03732">
    <property type="entry name" value="Retrotrans_gag"/>
    <property type="match status" value="1"/>
</dbReference>